<proteinExistence type="predicted"/>
<dbReference type="KEGG" id="ocg:OCA5_c26510"/>
<evidence type="ECO:0000259" key="2">
    <source>
        <dbReference type="Pfam" id="PF07883"/>
    </source>
</evidence>
<protein>
    <recommendedName>
        <fullName evidence="2">Cupin type-2 domain-containing protein</fullName>
    </recommendedName>
</protein>
<dbReference type="CDD" id="cd02236">
    <property type="entry name" value="cupin_CV2614-like"/>
    <property type="match status" value="1"/>
</dbReference>
<evidence type="ECO:0000256" key="1">
    <source>
        <dbReference type="SAM" id="SignalP"/>
    </source>
</evidence>
<dbReference type="InterPro" id="IPR013096">
    <property type="entry name" value="Cupin_2"/>
</dbReference>
<dbReference type="OrthoDB" id="287220at2"/>
<feature type="domain" description="Cupin type-2" evidence="2">
    <location>
        <begin position="74"/>
        <end position="142"/>
    </location>
</feature>
<keyword evidence="4" id="KW-1185">Reference proteome</keyword>
<dbReference type="KEGG" id="oca:OCAR_5325"/>
<feature type="signal peptide" evidence="1">
    <location>
        <begin position="1"/>
        <end position="22"/>
    </location>
</feature>
<dbReference type="Proteomes" id="UP000007730">
    <property type="component" value="Chromosome"/>
</dbReference>
<reference evidence="3 4" key="1">
    <citation type="journal article" date="2011" name="J. Bacteriol.">
        <title>Complete genome sequences of the chemolithoautotrophic Oligotropha carboxidovorans strains OM4 and OM5.</title>
        <authorList>
            <person name="Volland S."/>
            <person name="Rachinger M."/>
            <person name="Strittmatter A."/>
            <person name="Daniel R."/>
            <person name="Gottschalk G."/>
            <person name="Meyer O."/>
        </authorList>
    </citation>
    <scope>NUCLEOTIDE SEQUENCE [LARGE SCALE GENOMIC DNA]</scope>
    <source>
        <strain evidence="4">ATCC 49405 / DSM 1227 / KCTC 32145 / OM5</strain>
    </source>
</reference>
<dbReference type="Pfam" id="PF07883">
    <property type="entry name" value="Cupin_2"/>
    <property type="match status" value="1"/>
</dbReference>
<feature type="chain" id="PRO_5002846909" description="Cupin type-2 domain-containing protein" evidence="1">
    <location>
        <begin position="23"/>
        <end position="158"/>
    </location>
</feature>
<dbReference type="InterPro" id="IPR014710">
    <property type="entry name" value="RmlC-like_jellyroll"/>
</dbReference>
<evidence type="ECO:0000313" key="3">
    <source>
        <dbReference type="EMBL" id="AEI07346.1"/>
    </source>
</evidence>
<keyword evidence="1" id="KW-0732">Signal</keyword>
<name>B6JBB6_AFIC5</name>
<dbReference type="EMBL" id="CP002826">
    <property type="protein sequence ID" value="AEI07346.1"/>
    <property type="molecule type" value="Genomic_DNA"/>
</dbReference>
<sequence length="158" mass="16645">MMRISLPAALVAASLFAAPAWADSQGARPDGAKSDAATVARQVNVRPIAALTTTAAGQPIVLPQKDAQVLVSTYEIAPGAVLPVHKHPYPRYAFVQAGTLRVTNADTGKVDDYKPGDFIAEMVEHWHSGTATGTEPVKLLVIDIVEKGKANTVLRGAH</sequence>
<dbReference type="Gene3D" id="2.60.120.10">
    <property type="entry name" value="Jelly Rolls"/>
    <property type="match status" value="1"/>
</dbReference>
<dbReference type="eggNOG" id="COG1917">
    <property type="taxonomic scope" value="Bacteria"/>
</dbReference>
<evidence type="ECO:0000313" key="4">
    <source>
        <dbReference type="Proteomes" id="UP000007730"/>
    </source>
</evidence>
<gene>
    <name evidence="3" type="ordered locus">OCA5_c26510</name>
</gene>
<dbReference type="AlphaFoldDB" id="B6JBB6"/>
<dbReference type="RefSeq" id="WP_012562486.1">
    <property type="nucleotide sequence ID" value="NC_011386.1"/>
</dbReference>
<dbReference type="SUPFAM" id="SSF51182">
    <property type="entry name" value="RmlC-like cupins"/>
    <property type="match status" value="1"/>
</dbReference>
<dbReference type="STRING" id="504832.OCA5_c26510"/>
<organism evidence="3 4">
    <name type="scientific">Afipia carboxidovorans (strain ATCC 49405 / DSM 1227 / KCTC 32145 / OM5)</name>
    <name type="common">Oligotropha carboxidovorans</name>
    <dbReference type="NCBI Taxonomy" id="504832"/>
    <lineage>
        <taxon>Bacteria</taxon>
        <taxon>Pseudomonadati</taxon>
        <taxon>Pseudomonadota</taxon>
        <taxon>Alphaproteobacteria</taxon>
        <taxon>Hyphomicrobiales</taxon>
        <taxon>Nitrobacteraceae</taxon>
        <taxon>Afipia</taxon>
    </lineage>
</organism>
<dbReference type="PATRIC" id="fig|504832.7.peg.2802"/>
<accession>B6JBB6</accession>
<dbReference type="InterPro" id="IPR011051">
    <property type="entry name" value="RmlC_Cupin_sf"/>
</dbReference>
<dbReference type="HOGENOM" id="CLU_136176_1_0_5"/>